<reference evidence="1" key="1">
    <citation type="submission" date="2023-10" db="EMBL/GenBank/DDBJ databases">
        <authorList>
            <person name="Chen Y."/>
            <person name="Shah S."/>
            <person name="Dougan E. K."/>
            <person name="Thang M."/>
            <person name="Chan C."/>
        </authorList>
    </citation>
    <scope>NUCLEOTIDE SEQUENCE [LARGE SCALE GENOMIC DNA]</scope>
</reference>
<organism evidence="1 2">
    <name type="scientific">Prorocentrum cordatum</name>
    <dbReference type="NCBI Taxonomy" id="2364126"/>
    <lineage>
        <taxon>Eukaryota</taxon>
        <taxon>Sar</taxon>
        <taxon>Alveolata</taxon>
        <taxon>Dinophyceae</taxon>
        <taxon>Prorocentrales</taxon>
        <taxon>Prorocentraceae</taxon>
        <taxon>Prorocentrum</taxon>
    </lineage>
</organism>
<accession>A0ABN9W0C2</accession>
<proteinExistence type="predicted"/>
<evidence type="ECO:0000313" key="2">
    <source>
        <dbReference type="Proteomes" id="UP001189429"/>
    </source>
</evidence>
<feature type="non-terminal residue" evidence="1">
    <location>
        <position position="1"/>
    </location>
</feature>
<comment type="caution">
    <text evidence="1">The sequence shown here is derived from an EMBL/GenBank/DDBJ whole genome shotgun (WGS) entry which is preliminary data.</text>
</comment>
<sequence>IGSTLNEHFSAFAHSSWRAWKLDKDAELAFKSPSPPQQFYTERKYLLGIGVAAEKISQIRDVVPFASEEPGVLEDVAPLEDSDVAPLVSGDSAASSRAARGGGSGAAHAALDHLHGIARARSGGFVPHVFDPFYLMAALQLKHHSKQGRSLKSVLHHAAPFFFDQGQSSQFQHGLRECALPTESTMREARVQLDLLSSGYARLRQKDYVNWIYLNPDSSPQLGWNWLVVREDKFSWPKDYSIDEIMASNFNSKLQSRTCRLSTIGRGHGTAIFKSVSLATLHKCECSSIEDYNKLRSEVYGICTDQGVESAVVDIDTLEPKGDGPENYSDKRARMYPNALGMPESLHIMFNALQHAVEKLPCHKTFISDLRNIENFLADRSLRRLFVNTCLDDSLKSKFDHYSTVHISWRWEVLVKALTELIPRFSILKDRFDLGKMKASPERQVKTHVIDDAYASLQVPHFLEFCIMVKTSGNTLERFASRLEGCECHASLWKSHSNHKKKTRLLERDTGFAHCFMKGRQASWWFAEGLDQCLEALKKCDSDELQLAMGKLDCEPRAQLLRLQTQLADSLVEELSDKFAFKDVIPYAALKIYMCEIPGGNLHSARMDAADCVRQYDSAVEAGRGHLLHRVAHLLLRPGTHCRSELDDFANGVGHSLRDFTHLHSMIMRYALIPIVGRRVEGAHAIIRRLGLIAKNMSPPCISASNSEAEHLARLDNDAEFKRYCQSTWSSKSLLNGLLSLVVPGDALKEMSRKDKINRVYQCDLASEFKDLSVERQSHDTWKLLTQHLRSAHPGFPYSWKIVVTYLKEKLCSGSIFSLPTSLYNLALVDHGPDEIDISAVNPWEQAIDAIGHEPSEFQFDAVDSVTFFEVVNPWPEKRKQIALSHIIEWGDRVNVRRRLTLQTDVCDRSVTLLCDADYAETLHMRPLVHDLKRSLLSLYTWAVMGDGSALGVRQRNLGEPEHIVAAPRSLVIPSASDALVVSSPAEVVALPDVGELALERYEATTSEKMVACLGKLRDLQHGDDRDDDPVWVQYTALEGVHMNTIQDLHKAGAITAVNDEFGELVVCLQKAGTMFRAVRKVGRPLQLCFVDSTKFASKLDMIFALLRGGWKPGATRPFKIRGARKFMCNKDRPLSYFACLLQVDMLFEKGLKQLPHDLKDYHYQCFLRLAGHALLAFEADLQSHGLEECRRLLRDAPEAPVDAPPLEDDLEPAASVEAATLGKYGQAMERHSGGVLGGNSLVDQALSQKTLLAGVAAPPTPSTTPGGGAYNSLVARWKGKPCLRKWWHGKSEAEQAEWYRKQQAHVPGTKRKFDEMEVSETSARMAVKDDVKEDDWIPLNIYQRRMAMEGVSNPDAAQEFKRIVERGEGLWRAGQWHVHDYQGFKMHTGIREAQGYATTGKYAVAGREDLARRVEECSTKLDSQLLAHEQSLNGFQAAPSRDAPNIQCPTNGGVTLPQWHDHFEAGIHREAHWVGLKGNSPAT</sequence>
<gene>
    <name evidence="1" type="ORF">PCOR1329_LOCUS62861</name>
</gene>
<evidence type="ECO:0000313" key="1">
    <source>
        <dbReference type="EMBL" id="CAK0879422.1"/>
    </source>
</evidence>
<protein>
    <submittedName>
        <fullName evidence="1">Uncharacterized protein</fullName>
    </submittedName>
</protein>
<keyword evidence="2" id="KW-1185">Reference proteome</keyword>
<dbReference type="Proteomes" id="UP001189429">
    <property type="component" value="Unassembled WGS sequence"/>
</dbReference>
<name>A0ABN9W0C2_9DINO</name>
<dbReference type="EMBL" id="CAUYUJ010017953">
    <property type="protein sequence ID" value="CAK0879422.1"/>
    <property type="molecule type" value="Genomic_DNA"/>
</dbReference>